<gene>
    <name evidence="1" type="ORF">PSP31121_05300</name>
</gene>
<reference evidence="1 2" key="1">
    <citation type="submission" date="2019-08" db="EMBL/GenBank/DDBJ databases">
        <authorList>
            <person name="Peeters C."/>
        </authorList>
    </citation>
    <scope>NUCLEOTIDE SEQUENCE [LARGE SCALE GENOMIC DNA]</scope>
    <source>
        <strain evidence="1 2">LMG 31121</strain>
    </source>
</reference>
<dbReference type="Proteomes" id="UP000335538">
    <property type="component" value="Unassembled WGS sequence"/>
</dbReference>
<evidence type="ECO:0000313" key="2">
    <source>
        <dbReference type="Proteomes" id="UP000335538"/>
    </source>
</evidence>
<organism evidence="1 2">
    <name type="scientific">Pandoraea sputorum</name>
    <dbReference type="NCBI Taxonomy" id="93222"/>
    <lineage>
        <taxon>Bacteria</taxon>
        <taxon>Pseudomonadati</taxon>
        <taxon>Pseudomonadota</taxon>
        <taxon>Betaproteobacteria</taxon>
        <taxon>Burkholderiales</taxon>
        <taxon>Burkholderiaceae</taxon>
        <taxon>Pandoraea</taxon>
    </lineage>
</organism>
<sequence length="337" mass="35946">MRLARRLSLTGAEALRRSLDPTAPPNAFATHLTQRDRWYLDGAVWHQDAEACLARGDNAAAAICFKAAAKRFAHVPGKATLVAELHRPAGEAHARSHDRVAAVAEFMTACKRELEHVLVLPALAQPHPSDAAASLDAVTRAACDGAAVAALYRALALPEFAIIVSTIAASAFADLGLWPQAVALLSSIADIWCDIAEVHRQANELALAESADFKARRAYQNAAFAQWAAKDYVAAAHTLVKVPDYEMAAATFRMGGDHGTAGLCYLMAGQRCEAAAVAQRHMGQPAQANVEAQKALAFYGLACHELSQTTEGHVNVPRYAVAAVTAKAHFDALLLWL</sequence>
<evidence type="ECO:0000313" key="1">
    <source>
        <dbReference type="EMBL" id="VVE85557.1"/>
    </source>
</evidence>
<dbReference type="EMBL" id="CABPSR010000029">
    <property type="protein sequence ID" value="VVE85557.1"/>
    <property type="molecule type" value="Genomic_DNA"/>
</dbReference>
<dbReference type="AlphaFoldDB" id="A0A5E5BJU3"/>
<name>A0A5E5BJU3_9BURK</name>
<protein>
    <submittedName>
        <fullName evidence="1">Uncharacterized protein</fullName>
    </submittedName>
</protein>
<accession>A0A5E5BJU3</accession>
<proteinExistence type="predicted"/>